<dbReference type="InterPro" id="IPR001296">
    <property type="entry name" value="Glyco_trans_1"/>
</dbReference>
<dbReference type="AlphaFoldDB" id="A0A5B0VJ48"/>
<accession>A0A5B0VJ48</accession>
<dbReference type="RefSeq" id="WP_149599078.1">
    <property type="nucleotide sequence ID" value="NZ_VTUU01000002.1"/>
</dbReference>
<evidence type="ECO:0000259" key="2">
    <source>
        <dbReference type="Pfam" id="PF13477"/>
    </source>
</evidence>
<dbReference type="EMBL" id="VTUU01000002">
    <property type="protein sequence ID" value="KAA1174656.1"/>
    <property type="molecule type" value="Genomic_DNA"/>
</dbReference>
<organism evidence="3 4">
    <name type="scientific">Marinobacter salinexigens</name>
    <dbReference type="NCBI Taxonomy" id="2919747"/>
    <lineage>
        <taxon>Bacteria</taxon>
        <taxon>Pseudomonadati</taxon>
        <taxon>Pseudomonadota</taxon>
        <taxon>Gammaproteobacteria</taxon>
        <taxon>Pseudomonadales</taxon>
        <taxon>Marinobacteraceae</taxon>
        <taxon>Marinobacter</taxon>
    </lineage>
</organism>
<comment type="caution">
    <text evidence="3">The sequence shown here is derived from an EMBL/GenBank/DDBJ whole genome shotgun (WGS) entry which is preliminary data.</text>
</comment>
<dbReference type="Pfam" id="PF00534">
    <property type="entry name" value="Glycos_transf_1"/>
    <property type="match status" value="1"/>
</dbReference>
<dbReference type="Proteomes" id="UP000323161">
    <property type="component" value="Unassembled WGS sequence"/>
</dbReference>
<keyword evidence="4" id="KW-1185">Reference proteome</keyword>
<dbReference type="SUPFAM" id="SSF53756">
    <property type="entry name" value="UDP-Glycosyltransferase/glycogen phosphorylase"/>
    <property type="match status" value="1"/>
</dbReference>
<sequence>MPPAIYRKGKPKLLVLASTFPRWKDDYEPNFVLRLCTELSGEYDITVITSRSPGAKSEEQFGPITIKRFSYAPAKLETLVYGGGILSNLKRHPLKWFLVPSFLLSMAINTRKLIKKTTPNVIHCHWIIPQGLVLSLLSAFMGLPPILLTSHGGDIYSLRGKLGTKLKRKAISTAAAMTVVSTPMKAIASQLGSPDTSTYVAPMGFGFNNKDASPNPGLRSSNQILFVGRLVKLKGLHHLIDVLPFLLETLPSLELVIVGDGPERRNLEKQCKMLGVSNSVKFMGALPQEELPKYYKHASLFCAPFVSSENGLTEGLGLVTIEAMSFGCPILIGKIPAANDIIPQKYREKYTTTPQNKDIFSKKIVEIMKHTNPEDIIELRKHVLLKFHWRNVKKKYLKILSSIAP</sequence>
<dbReference type="PANTHER" id="PTHR45947:SF15">
    <property type="entry name" value="TEICHURONIC ACID BIOSYNTHESIS GLYCOSYLTRANSFERASE TUAC-RELATED"/>
    <property type="match status" value="1"/>
</dbReference>
<dbReference type="InterPro" id="IPR028098">
    <property type="entry name" value="Glyco_trans_4-like_N"/>
</dbReference>
<keyword evidence="3" id="KW-0808">Transferase</keyword>
<evidence type="ECO:0000313" key="4">
    <source>
        <dbReference type="Proteomes" id="UP000323161"/>
    </source>
</evidence>
<reference evidence="3 4" key="1">
    <citation type="submission" date="2019-08" db="EMBL/GenBank/DDBJ databases">
        <title>Marinobacter ZYF650 sp. nov., a marine bacterium isolated from seawater of the Mariana trench.</title>
        <authorList>
            <person name="Ahmad W."/>
        </authorList>
    </citation>
    <scope>NUCLEOTIDE SEQUENCE [LARGE SCALE GENOMIC DNA]</scope>
    <source>
        <strain evidence="3 4">ZYF650</strain>
    </source>
</reference>
<dbReference type="InterPro" id="IPR050194">
    <property type="entry name" value="Glycosyltransferase_grp1"/>
</dbReference>
<proteinExistence type="predicted"/>
<dbReference type="Pfam" id="PF13477">
    <property type="entry name" value="Glyco_trans_4_2"/>
    <property type="match status" value="1"/>
</dbReference>
<dbReference type="GO" id="GO:0016757">
    <property type="term" value="F:glycosyltransferase activity"/>
    <property type="evidence" value="ECO:0007669"/>
    <property type="project" value="InterPro"/>
</dbReference>
<name>A0A5B0VJ48_9GAMM</name>
<protein>
    <submittedName>
        <fullName evidence="3">Glycosyltransferase family 4 protein</fullName>
    </submittedName>
</protein>
<feature type="domain" description="Glycosyltransferase subfamily 4-like N-terminal" evidence="2">
    <location>
        <begin position="31"/>
        <end position="172"/>
    </location>
</feature>
<dbReference type="PANTHER" id="PTHR45947">
    <property type="entry name" value="SULFOQUINOVOSYL TRANSFERASE SQD2"/>
    <property type="match status" value="1"/>
</dbReference>
<feature type="domain" description="Glycosyl transferase family 1" evidence="1">
    <location>
        <begin position="221"/>
        <end position="371"/>
    </location>
</feature>
<dbReference type="Gene3D" id="3.40.50.2000">
    <property type="entry name" value="Glycogen Phosphorylase B"/>
    <property type="match status" value="2"/>
</dbReference>
<evidence type="ECO:0000259" key="1">
    <source>
        <dbReference type="Pfam" id="PF00534"/>
    </source>
</evidence>
<evidence type="ECO:0000313" key="3">
    <source>
        <dbReference type="EMBL" id="KAA1174656.1"/>
    </source>
</evidence>
<gene>
    <name evidence="3" type="ORF">FWJ25_04505</name>
</gene>